<proteinExistence type="predicted"/>
<dbReference type="NCBIfam" id="TIGR04183">
    <property type="entry name" value="Por_Secre_tail"/>
    <property type="match status" value="1"/>
</dbReference>
<accession>A0A8J6PES7</accession>
<dbReference type="InterPro" id="IPR026444">
    <property type="entry name" value="Secre_tail"/>
</dbReference>
<dbReference type="Proteomes" id="UP000652681">
    <property type="component" value="Unassembled WGS sequence"/>
</dbReference>
<keyword evidence="4" id="KW-1185">Reference proteome</keyword>
<dbReference type="EMBL" id="JACVEL010000006">
    <property type="protein sequence ID" value="MBC9812860.1"/>
    <property type="molecule type" value="Genomic_DNA"/>
</dbReference>
<reference evidence="3" key="1">
    <citation type="submission" date="2020-09" db="EMBL/GenBank/DDBJ databases">
        <title>Taishania pollutisoli gen. nov., sp. nov., Isolated from Tetrabromobisphenol A-Contaminated Soil.</title>
        <authorList>
            <person name="Chen Q."/>
        </authorList>
    </citation>
    <scope>NUCLEOTIDE SEQUENCE</scope>
    <source>
        <strain evidence="3">CZZ-1</strain>
    </source>
</reference>
<dbReference type="AlphaFoldDB" id="A0A8J6PES7"/>
<dbReference type="RefSeq" id="WP_216714229.1">
    <property type="nucleotide sequence ID" value="NZ_JACVEL010000006.1"/>
</dbReference>
<comment type="caution">
    <text evidence="3">The sequence shown here is derived from an EMBL/GenBank/DDBJ whole genome shotgun (WGS) entry which is preliminary data.</text>
</comment>
<gene>
    <name evidence="3" type="ORF">H9Y05_10300</name>
</gene>
<evidence type="ECO:0000256" key="1">
    <source>
        <dbReference type="ARBA" id="ARBA00022729"/>
    </source>
</evidence>
<protein>
    <submittedName>
        <fullName evidence="3">T9SS type A sorting domain-containing protein</fullName>
    </submittedName>
</protein>
<evidence type="ECO:0000259" key="2">
    <source>
        <dbReference type="Pfam" id="PF18962"/>
    </source>
</evidence>
<feature type="domain" description="Secretion system C-terminal sorting" evidence="2">
    <location>
        <begin position="82"/>
        <end position="151"/>
    </location>
</feature>
<sequence length="154" mass="16599">MKQLTLLVVPLLYSYSFGQQSVNSSGGDVISSAQGTVSFSVGQIATNYIETGASINEGVQQPYEFFTVLSVDQPGEKTLLGVYPNPTEGIIYLKSEDAINAAIEIYDESGRMVFSEEKQAVQNGQLDLTAFARGVYTIKVSSDASVQAIKIIKN</sequence>
<dbReference type="Gene3D" id="2.60.40.3080">
    <property type="match status" value="1"/>
</dbReference>
<evidence type="ECO:0000313" key="4">
    <source>
        <dbReference type="Proteomes" id="UP000652681"/>
    </source>
</evidence>
<name>A0A8J6PES7_9FLAO</name>
<keyword evidence="1" id="KW-0732">Signal</keyword>
<dbReference type="Pfam" id="PF18962">
    <property type="entry name" value="Por_Secre_tail"/>
    <property type="match status" value="1"/>
</dbReference>
<evidence type="ECO:0000313" key="3">
    <source>
        <dbReference type="EMBL" id="MBC9812860.1"/>
    </source>
</evidence>
<organism evidence="3 4">
    <name type="scientific">Taishania pollutisoli</name>
    <dbReference type="NCBI Taxonomy" id="2766479"/>
    <lineage>
        <taxon>Bacteria</taxon>
        <taxon>Pseudomonadati</taxon>
        <taxon>Bacteroidota</taxon>
        <taxon>Flavobacteriia</taxon>
        <taxon>Flavobacteriales</taxon>
        <taxon>Crocinitomicaceae</taxon>
        <taxon>Taishania</taxon>
    </lineage>
</organism>